<accession>A0AAD7XCJ0</accession>
<dbReference type="SUPFAM" id="SSF54495">
    <property type="entry name" value="UBC-like"/>
    <property type="match status" value="1"/>
</dbReference>
<name>A0AAD7XCJ0_9APHY</name>
<dbReference type="PROSITE" id="PS50127">
    <property type="entry name" value="UBC_2"/>
    <property type="match status" value="1"/>
</dbReference>
<organism evidence="3 4">
    <name type="scientific">Trametes cubensis</name>
    <dbReference type="NCBI Taxonomy" id="1111947"/>
    <lineage>
        <taxon>Eukaryota</taxon>
        <taxon>Fungi</taxon>
        <taxon>Dikarya</taxon>
        <taxon>Basidiomycota</taxon>
        <taxon>Agaricomycotina</taxon>
        <taxon>Agaricomycetes</taxon>
        <taxon>Polyporales</taxon>
        <taxon>Polyporaceae</taxon>
        <taxon>Trametes</taxon>
    </lineage>
</organism>
<dbReference type="InterPro" id="IPR016135">
    <property type="entry name" value="UBQ-conjugating_enzyme/RWD"/>
</dbReference>
<proteinExistence type="predicted"/>
<reference evidence="3" key="1">
    <citation type="submission" date="2022-11" db="EMBL/GenBank/DDBJ databases">
        <title>Genome Sequence of Cubamyces cubensis.</title>
        <authorList>
            <person name="Buettner E."/>
        </authorList>
    </citation>
    <scope>NUCLEOTIDE SEQUENCE</scope>
    <source>
        <strain evidence="3">MPL-01</strain>
    </source>
</reference>
<dbReference type="FunFam" id="3.10.110.10:FF:000072">
    <property type="entry name" value="Ubiquitin-conjugating enzyme E2 W"/>
    <property type="match status" value="1"/>
</dbReference>
<dbReference type="SMART" id="SM00212">
    <property type="entry name" value="UBCc"/>
    <property type="match status" value="1"/>
</dbReference>
<dbReference type="Pfam" id="PF00179">
    <property type="entry name" value="UQ_con"/>
    <property type="match status" value="1"/>
</dbReference>
<dbReference type="PANTHER" id="PTHR24067">
    <property type="entry name" value="UBIQUITIN-CONJUGATING ENZYME E2"/>
    <property type="match status" value="1"/>
</dbReference>
<evidence type="ECO:0000259" key="2">
    <source>
        <dbReference type="PROSITE" id="PS50127"/>
    </source>
</evidence>
<dbReference type="InterPro" id="IPR000608">
    <property type="entry name" value="UBC"/>
</dbReference>
<evidence type="ECO:0000313" key="4">
    <source>
        <dbReference type="Proteomes" id="UP001215151"/>
    </source>
</evidence>
<keyword evidence="1" id="KW-0833">Ubl conjugation pathway</keyword>
<dbReference type="AlphaFoldDB" id="A0AAD7XCJ0"/>
<dbReference type="Gene3D" id="3.10.110.10">
    <property type="entry name" value="Ubiquitin Conjugating Enzyme"/>
    <property type="match status" value="1"/>
</dbReference>
<keyword evidence="4" id="KW-1185">Reference proteome</keyword>
<dbReference type="Proteomes" id="UP001215151">
    <property type="component" value="Unassembled WGS sequence"/>
</dbReference>
<dbReference type="InterPro" id="IPR050113">
    <property type="entry name" value="Ub_conjugating_enzyme"/>
</dbReference>
<evidence type="ECO:0000313" key="3">
    <source>
        <dbReference type="EMBL" id="KAJ8495144.1"/>
    </source>
</evidence>
<evidence type="ECO:0000256" key="1">
    <source>
        <dbReference type="ARBA" id="ARBA00022786"/>
    </source>
</evidence>
<protein>
    <recommendedName>
        <fullName evidence="2">UBC core domain-containing protein</fullName>
    </recommendedName>
</protein>
<dbReference type="EMBL" id="JAPEVG010000027">
    <property type="protein sequence ID" value="KAJ8495144.1"/>
    <property type="molecule type" value="Genomic_DNA"/>
</dbReference>
<comment type="caution">
    <text evidence="3">The sequence shown here is derived from an EMBL/GenBank/DDBJ whole genome shotgun (WGS) entry which is preliminary data.</text>
</comment>
<dbReference type="CDD" id="cd23808">
    <property type="entry name" value="UBCc_UBE2W"/>
    <property type="match status" value="1"/>
</dbReference>
<sequence>MAVSSRRLQKELMDIKKEGTPVGIEVIQADDFSKWILSVEVLGDTLYKGEKFALMFRFDNQYPISAPAVQFVVDDKYQAPIHPHVYSNGHICASILGNEWSPVLSVVAVCVTIQSMLASCKRKERPPDNDRYVARAPDNPKKTRWDFHGCSPDVVLLQTMMCNSRDPIARPFARRVRLLAECLEGLRMARESLRGPEILSLSARRTAKPSGPTRADIIHLILNHLHDSKELAALARCSLVCRAWLYPSRRYLFHTITLHNGSKRFNLPAFAEFLRTCSDARTFLQHLVLNSGDFEDIPEEMPGVDVKDILAILDAGTNIRRLSLQDVPCCGEPGESLPRRTLDHLYIYRWFELPQGDLMDVLIVTSLFERLDTLELSLNAGNGYRAPNGSFDRLEHYVQNGSFPSIRSLHLSTSTDRWAAQSLYQLIQRSCVQYSNSLQQITFEAWGTWECIVKFCRFICLSDVRFHLRELEFHPGGGWYQWPANIPVSDWGVLDLSRLEKLGQLTLGFDHTKTQRGDGQVFQELHPYTFILRQRPLAALRRLTLKFRNTTREGTALRRSYLDRMRNPTRKPAWDAFDSALQALPNWIQVVFDFTALWSDGVQPDAIDQCLREVVPLTHAKGIVLRQPSA</sequence>
<feature type="domain" description="UBC core" evidence="2">
    <location>
        <begin position="3"/>
        <end position="156"/>
    </location>
</feature>
<gene>
    <name evidence="3" type="ORF">ONZ51_g1883</name>
</gene>